<dbReference type="SUPFAM" id="SSF54001">
    <property type="entry name" value="Cysteine proteinases"/>
    <property type="match status" value="1"/>
</dbReference>
<protein>
    <submittedName>
        <fullName evidence="2">Transglutaminase-like domain-containing protein</fullName>
    </submittedName>
</protein>
<evidence type="ECO:0000313" key="3">
    <source>
        <dbReference type="Proteomes" id="UP001139199"/>
    </source>
</evidence>
<dbReference type="AlphaFoldDB" id="A0A9X1HZ43"/>
<evidence type="ECO:0000313" key="2">
    <source>
        <dbReference type="EMBL" id="MCB4797613.1"/>
    </source>
</evidence>
<accession>A0A9X1HZ43</accession>
<dbReference type="Gene3D" id="3.10.620.30">
    <property type="match status" value="1"/>
</dbReference>
<dbReference type="RefSeq" id="WP_226540405.1">
    <property type="nucleotide sequence ID" value="NZ_JAJAPW010000001.1"/>
</dbReference>
<dbReference type="Pfam" id="PF01841">
    <property type="entry name" value="Transglut_core"/>
    <property type="match status" value="1"/>
</dbReference>
<reference evidence="2" key="1">
    <citation type="submission" date="2021-10" db="EMBL/GenBank/DDBJ databases">
        <title>Tamlana sargassums sp. nov., and Tamlana laminarinivorans sp. nov., two new bacteria isolated from the brown alga.</title>
        <authorList>
            <person name="Li J."/>
        </authorList>
    </citation>
    <scope>NUCLEOTIDE SEQUENCE</scope>
    <source>
        <strain evidence="2">PT2-4</strain>
    </source>
</reference>
<proteinExistence type="predicted"/>
<sequence length="254" mass="29928">MKKLYTITYSYTKKFKQPVTSATWLFLVTPTNNNSQKLISSNYRTNIPAIIDEQNNNFNYRIITVKPKKMIGFIKFDSKFIVEVNFVKSLKNSFLNKLKLFFNSSKAITKVIKNTYDVYLNPGSSINYNSATFFVFNNKLSIFKNLKVLMKYVNQSKQLENKLDKFCYFSKLNQVPTRFVSGYLMSRKHISQWHNWVECYIYNIGWIGFDIINNCLINYQYIKVADGINETDCIAAIFYNLPDEKLNQYSQQQQ</sequence>
<keyword evidence="3" id="KW-1185">Reference proteome</keyword>
<evidence type="ECO:0000259" key="1">
    <source>
        <dbReference type="Pfam" id="PF01841"/>
    </source>
</evidence>
<dbReference type="InterPro" id="IPR038765">
    <property type="entry name" value="Papain-like_cys_pep_sf"/>
</dbReference>
<dbReference type="PANTHER" id="PTHR33490:SF6">
    <property type="entry name" value="SLL1049 PROTEIN"/>
    <property type="match status" value="1"/>
</dbReference>
<comment type="caution">
    <text evidence="2">The sequence shown here is derived from an EMBL/GenBank/DDBJ whole genome shotgun (WGS) entry which is preliminary data.</text>
</comment>
<dbReference type="InterPro" id="IPR002931">
    <property type="entry name" value="Transglutaminase-like"/>
</dbReference>
<feature type="domain" description="Transglutaminase-like" evidence="1">
    <location>
        <begin position="166"/>
        <end position="210"/>
    </location>
</feature>
<dbReference type="EMBL" id="JAJAPW010000001">
    <property type="protein sequence ID" value="MCB4797613.1"/>
    <property type="molecule type" value="Genomic_DNA"/>
</dbReference>
<organism evidence="2 3">
    <name type="scientific">Neotamlana laminarinivorans</name>
    <dbReference type="NCBI Taxonomy" id="2883124"/>
    <lineage>
        <taxon>Bacteria</taxon>
        <taxon>Pseudomonadati</taxon>
        <taxon>Bacteroidota</taxon>
        <taxon>Flavobacteriia</taxon>
        <taxon>Flavobacteriales</taxon>
        <taxon>Flavobacteriaceae</taxon>
        <taxon>Neotamlana</taxon>
    </lineage>
</organism>
<dbReference type="PANTHER" id="PTHR33490">
    <property type="entry name" value="BLR5614 PROTEIN-RELATED"/>
    <property type="match status" value="1"/>
</dbReference>
<dbReference type="Proteomes" id="UP001139199">
    <property type="component" value="Unassembled WGS sequence"/>
</dbReference>
<gene>
    <name evidence="2" type="ORF">LG649_02080</name>
</gene>
<name>A0A9X1HZ43_9FLAO</name>